<accession>A0A1B7TIB0</accession>
<dbReference type="GO" id="GO:0000124">
    <property type="term" value="C:SAGA complex"/>
    <property type="evidence" value="ECO:0007669"/>
    <property type="project" value="TreeGrafter"/>
</dbReference>
<comment type="caution">
    <text evidence="7">The sequence shown here is derived from an EMBL/GenBank/DDBJ whole genome shotgun (WGS) entry which is preliminary data.</text>
</comment>
<comment type="subcellular location">
    <subcellularLocation>
        <location evidence="1">Nucleus</location>
    </subcellularLocation>
</comment>
<evidence type="ECO:0000256" key="6">
    <source>
        <dbReference type="SAM" id="MobiDB-lite"/>
    </source>
</evidence>
<reference evidence="8" key="1">
    <citation type="journal article" date="2016" name="Proc. Natl. Acad. Sci. U.S.A.">
        <title>Comparative genomics of biotechnologically important yeasts.</title>
        <authorList>
            <person name="Riley R."/>
            <person name="Haridas S."/>
            <person name="Wolfe K.H."/>
            <person name="Lopes M.R."/>
            <person name="Hittinger C.T."/>
            <person name="Goeker M."/>
            <person name="Salamov A.A."/>
            <person name="Wisecaver J.H."/>
            <person name="Long T.M."/>
            <person name="Calvey C.H."/>
            <person name="Aerts A.L."/>
            <person name="Barry K.W."/>
            <person name="Choi C."/>
            <person name="Clum A."/>
            <person name="Coughlan A.Y."/>
            <person name="Deshpande S."/>
            <person name="Douglass A.P."/>
            <person name="Hanson S.J."/>
            <person name="Klenk H.-P."/>
            <person name="LaButti K.M."/>
            <person name="Lapidus A."/>
            <person name="Lindquist E.A."/>
            <person name="Lipzen A.M."/>
            <person name="Meier-Kolthoff J.P."/>
            <person name="Ohm R.A."/>
            <person name="Otillar R.P."/>
            <person name="Pangilinan J.L."/>
            <person name="Peng Y."/>
            <person name="Rokas A."/>
            <person name="Rosa C.A."/>
            <person name="Scheuner C."/>
            <person name="Sibirny A.A."/>
            <person name="Slot J.C."/>
            <person name="Stielow J.B."/>
            <person name="Sun H."/>
            <person name="Kurtzman C.P."/>
            <person name="Blackwell M."/>
            <person name="Grigoriev I.V."/>
            <person name="Jeffries T.W."/>
        </authorList>
    </citation>
    <scope>NUCLEOTIDE SEQUENCE [LARGE SCALE GENOMIC DNA]</scope>
    <source>
        <strain evidence="8">NRRL Y-1626</strain>
    </source>
</reference>
<feature type="non-terminal residue" evidence="7">
    <location>
        <position position="171"/>
    </location>
</feature>
<dbReference type="GO" id="GO:0006367">
    <property type="term" value="P:transcription initiation at RNA polymerase II promoter"/>
    <property type="evidence" value="ECO:0007669"/>
    <property type="project" value="TreeGrafter"/>
</dbReference>
<feature type="compositionally biased region" description="Polar residues" evidence="6">
    <location>
        <begin position="107"/>
        <end position="121"/>
    </location>
</feature>
<dbReference type="AlphaFoldDB" id="A0A1B7TIB0"/>
<keyword evidence="8" id="KW-1185">Reference proteome</keyword>
<feature type="region of interest" description="Disordered" evidence="6">
    <location>
        <begin position="107"/>
        <end position="145"/>
    </location>
</feature>
<dbReference type="GO" id="GO:0005669">
    <property type="term" value="C:transcription factor TFIID complex"/>
    <property type="evidence" value="ECO:0007669"/>
    <property type="project" value="TreeGrafter"/>
</dbReference>
<evidence type="ECO:0000313" key="7">
    <source>
        <dbReference type="EMBL" id="OBA28492.1"/>
    </source>
</evidence>
<name>A0A1B7TIB0_9ASCO</name>
<dbReference type="OrthoDB" id="154356at2759"/>
<protein>
    <recommendedName>
        <fullName evidence="9">Transcription initiation factor TFIID subunit 10</fullName>
    </recommendedName>
</protein>
<evidence type="ECO:0000256" key="5">
    <source>
        <dbReference type="ARBA" id="ARBA00025730"/>
    </source>
</evidence>
<sequence>ISNFSRKDKTLQEILDFLEKQPPIIPDPIIDYYLKKNGLQLESSKLKKLISIATTKFISDIAIDTYEYSRIRSATAVYNANNSQQKAKQLLMGQQQQKLLQQELNNNSGSTANAADQSAIKSSAEAANGANKGPTTQQQHNDKDKIVLRMSDLSSALKEYGLNIEKPDFYR</sequence>
<organism evidence="7 8">
    <name type="scientific">Hanseniaspora valbyensis NRRL Y-1626</name>
    <dbReference type="NCBI Taxonomy" id="766949"/>
    <lineage>
        <taxon>Eukaryota</taxon>
        <taxon>Fungi</taxon>
        <taxon>Dikarya</taxon>
        <taxon>Ascomycota</taxon>
        <taxon>Saccharomycotina</taxon>
        <taxon>Saccharomycetes</taxon>
        <taxon>Saccharomycodales</taxon>
        <taxon>Saccharomycodaceae</taxon>
        <taxon>Hanseniaspora</taxon>
    </lineage>
</organism>
<dbReference type="GO" id="GO:0016251">
    <property type="term" value="F:RNA polymerase II general transcription initiation factor activity"/>
    <property type="evidence" value="ECO:0007669"/>
    <property type="project" value="TreeGrafter"/>
</dbReference>
<dbReference type="PANTHER" id="PTHR21242">
    <property type="entry name" value="TRANSCRIPTION INITIATION FACTOR TFIID SUBUNIT 10"/>
    <property type="match status" value="1"/>
</dbReference>
<evidence type="ECO:0000256" key="4">
    <source>
        <dbReference type="ARBA" id="ARBA00023242"/>
    </source>
</evidence>
<dbReference type="EMBL" id="LXPE01000003">
    <property type="protein sequence ID" value="OBA28492.1"/>
    <property type="molecule type" value="Genomic_DNA"/>
</dbReference>
<dbReference type="PRINTS" id="PR01443">
    <property type="entry name" value="TFIID30KDSUB"/>
</dbReference>
<gene>
    <name evidence="7" type="ORF">HANVADRAFT_19349</name>
</gene>
<keyword evidence="3" id="KW-0804">Transcription</keyword>
<dbReference type="Proteomes" id="UP000092321">
    <property type="component" value="Unassembled WGS sequence"/>
</dbReference>
<dbReference type="GO" id="GO:1990841">
    <property type="term" value="F:promoter-specific chromatin binding"/>
    <property type="evidence" value="ECO:0007669"/>
    <property type="project" value="TreeGrafter"/>
</dbReference>
<comment type="similarity">
    <text evidence="5">Belongs to the TAF10 family.</text>
</comment>
<proteinExistence type="inferred from homology"/>
<evidence type="ECO:0000256" key="3">
    <source>
        <dbReference type="ARBA" id="ARBA00023163"/>
    </source>
</evidence>
<dbReference type="PANTHER" id="PTHR21242:SF0">
    <property type="entry name" value="TRANSCRIPTION INITIATION FACTOR TFIID SUBUNIT 10"/>
    <property type="match status" value="1"/>
</dbReference>
<feature type="non-terminal residue" evidence="7">
    <location>
        <position position="1"/>
    </location>
</feature>
<evidence type="ECO:0008006" key="9">
    <source>
        <dbReference type="Google" id="ProtNLM"/>
    </source>
</evidence>
<dbReference type="InterPro" id="IPR003923">
    <property type="entry name" value="TAF10"/>
</dbReference>
<dbReference type="PIRSF" id="PIRSF017246">
    <property type="entry name" value="TFIID_TAF10"/>
    <property type="match status" value="1"/>
</dbReference>
<evidence type="ECO:0000313" key="8">
    <source>
        <dbReference type="Proteomes" id="UP000092321"/>
    </source>
</evidence>
<evidence type="ECO:0000256" key="2">
    <source>
        <dbReference type="ARBA" id="ARBA00023015"/>
    </source>
</evidence>
<keyword evidence="4" id="KW-0539">Nucleus</keyword>
<dbReference type="Pfam" id="PF03540">
    <property type="entry name" value="TAF10"/>
    <property type="match status" value="1"/>
</dbReference>
<keyword evidence="2" id="KW-0805">Transcription regulation</keyword>
<evidence type="ECO:0000256" key="1">
    <source>
        <dbReference type="ARBA" id="ARBA00004123"/>
    </source>
</evidence>